<feature type="transmembrane region" description="Helical" evidence="1">
    <location>
        <begin position="7"/>
        <end position="27"/>
    </location>
</feature>
<reference evidence="3" key="1">
    <citation type="journal article" date="2015" name="MBio">
        <title>Genome-Resolved Metagenomic Analysis Reveals Roles for Candidate Phyla and Other Microbial Community Members in Biogeochemical Transformations in Oil Reservoirs.</title>
        <authorList>
            <person name="Hu P."/>
            <person name="Tom L."/>
            <person name="Singh A."/>
            <person name="Thomas B.C."/>
            <person name="Baker B.J."/>
            <person name="Piceno Y.M."/>
            <person name="Andersen G.L."/>
            <person name="Banfield J.F."/>
        </authorList>
    </citation>
    <scope>NUCLEOTIDE SEQUENCE [LARGE SCALE GENOMIC DNA]</scope>
</reference>
<organism evidence="2 3">
    <name type="scientific">Pelotomaculum thermopropionicum</name>
    <dbReference type="NCBI Taxonomy" id="110500"/>
    <lineage>
        <taxon>Bacteria</taxon>
        <taxon>Bacillati</taxon>
        <taxon>Bacillota</taxon>
        <taxon>Clostridia</taxon>
        <taxon>Eubacteriales</taxon>
        <taxon>Desulfotomaculaceae</taxon>
        <taxon>Pelotomaculum</taxon>
    </lineage>
</organism>
<dbReference type="AlphaFoldDB" id="A0A101HT09"/>
<comment type="caution">
    <text evidence="2">The sequence shown here is derived from an EMBL/GenBank/DDBJ whole genome shotgun (WGS) entry which is preliminary data.</text>
</comment>
<evidence type="ECO:0000313" key="2">
    <source>
        <dbReference type="EMBL" id="KUK82697.1"/>
    </source>
</evidence>
<gene>
    <name evidence="2" type="ORF">XD97_0371</name>
</gene>
<keyword evidence="1" id="KW-0472">Membrane</keyword>
<evidence type="ECO:0000313" key="3">
    <source>
        <dbReference type="Proteomes" id="UP000054705"/>
    </source>
</evidence>
<accession>A0A101HT09</accession>
<dbReference type="Proteomes" id="UP000054705">
    <property type="component" value="Unassembled WGS sequence"/>
</dbReference>
<sequence length="45" mass="5081">MMVKRISYVVLIIAFTGLGLYFGLYLLESGLVTFPAELTQQLKWG</sequence>
<keyword evidence="1" id="KW-1133">Transmembrane helix</keyword>
<evidence type="ECO:0000256" key="1">
    <source>
        <dbReference type="SAM" id="Phobius"/>
    </source>
</evidence>
<name>A0A101HT09_9FIRM</name>
<keyword evidence="1" id="KW-0812">Transmembrane</keyword>
<proteinExistence type="predicted"/>
<feature type="non-terminal residue" evidence="2">
    <location>
        <position position="45"/>
    </location>
</feature>
<protein>
    <submittedName>
        <fullName evidence="2">Uncharacterized protein</fullName>
    </submittedName>
</protein>
<dbReference type="EMBL" id="LGGS01000073">
    <property type="protein sequence ID" value="KUK82697.1"/>
    <property type="molecule type" value="Genomic_DNA"/>
</dbReference>